<feature type="region of interest" description="Disordered" evidence="1">
    <location>
        <begin position="170"/>
        <end position="191"/>
    </location>
</feature>
<keyword evidence="3" id="KW-1185">Reference proteome</keyword>
<feature type="compositionally biased region" description="Low complexity" evidence="1">
    <location>
        <begin position="42"/>
        <end position="54"/>
    </location>
</feature>
<comment type="caution">
    <text evidence="2">The sequence shown here is derived from an EMBL/GenBank/DDBJ whole genome shotgun (WGS) entry which is preliminary data.</text>
</comment>
<dbReference type="AlphaFoldDB" id="A0A3S5ATM1"/>
<evidence type="ECO:0000313" key="3">
    <source>
        <dbReference type="Proteomes" id="UP000784294"/>
    </source>
</evidence>
<dbReference type="Proteomes" id="UP000784294">
    <property type="component" value="Unassembled WGS sequence"/>
</dbReference>
<gene>
    <name evidence="2" type="ORF">PXEA_LOCUS25176</name>
</gene>
<feature type="region of interest" description="Disordered" evidence="1">
    <location>
        <begin position="36"/>
        <end position="56"/>
    </location>
</feature>
<sequence length="213" mass="23628">MQTPIQQSQPYVSTAEGNQAVYQAFPAYQLSQCQMASSSRTPESSMPMYSPSPSQFVNQQRIPPMPPYSHLPSQDGFNGSTSFTELGHQFETMSLEANKRLAIQGSHYSQPTYTVNKNFPHNDLDYLTPQVAPSDQYSATGFTGQDTNLSQPNYPPRQVYPTIPPFVQSIQNASNPSYPSPHLPAQPPGLPSANRRLNADHMPSAIEVYYIIL</sequence>
<evidence type="ECO:0000256" key="1">
    <source>
        <dbReference type="SAM" id="MobiDB-lite"/>
    </source>
</evidence>
<dbReference type="EMBL" id="CAAALY010125828">
    <property type="protein sequence ID" value="VEL31736.1"/>
    <property type="molecule type" value="Genomic_DNA"/>
</dbReference>
<proteinExistence type="predicted"/>
<organism evidence="2 3">
    <name type="scientific">Protopolystoma xenopodis</name>
    <dbReference type="NCBI Taxonomy" id="117903"/>
    <lineage>
        <taxon>Eukaryota</taxon>
        <taxon>Metazoa</taxon>
        <taxon>Spiralia</taxon>
        <taxon>Lophotrochozoa</taxon>
        <taxon>Platyhelminthes</taxon>
        <taxon>Monogenea</taxon>
        <taxon>Polyopisthocotylea</taxon>
        <taxon>Polystomatidea</taxon>
        <taxon>Polystomatidae</taxon>
        <taxon>Protopolystoma</taxon>
    </lineage>
</organism>
<name>A0A3S5ATM1_9PLAT</name>
<evidence type="ECO:0000313" key="2">
    <source>
        <dbReference type="EMBL" id="VEL31736.1"/>
    </source>
</evidence>
<feature type="compositionally biased region" description="Pro residues" evidence="1">
    <location>
        <begin position="178"/>
        <end position="190"/>
    </location>
</feature>
<reference evidence="2" key="1">
    <citation type="submission" date="2018-11" db="EMBL/GenBank/DDBJ databases">
        <authorList>
            <consortium name="Pathogen Informatics"/>
        </authorList>
    </citation>
    <scope>NUCLEOTIDE SEQUENCE</scope>
</reference>
<accession>A0A3S5ATM1</accession>
<protein>
    <submittedName>
        <fullName evidence="2">Uncharacterized protein</fullName>
    </submittedName>
</protein>